<dbReference type="Gene3D" id="1.20.5.170">
    <property type="match status" value="2"/>
</dbReference>
<dbReference type="GO" id="GO:0007623">
    <property type="term" value="P:circadian rhythm"/>
    <property type="evidence" value="ECO:0007669"/>
    <property type="project" value="TreeGrafter"/>
</dbReference>
<dbReference type="SUPFAM" id="SSF57959">
    <property type="entry name" value="Leucine zipper domain"/>
    <property type="match status" value="2"/>
</dbReference>
<dbReference type="AlphaFoldDB" id="A0A1I8AUT6"/>
<dbReference type="Proteomes" id="UP000095287">
    <property type="component" value="Unplaced"/>
</dbReference>
<dbReference type="GO" id="GO:0003677">
    <property type="term" value="F:DNA binding"/>
    <property type="evidence" value="ECO:0007669"/>
    <property type="project" value="UniProtKB-KW"/>
</dbReference>
<sequence>MRIFHKPSQKLKHPQCIQYMDENASEPLDCSSSNLSLSPGRPDADHNSMMVDSSSGSSEESVSPSPSNESSSRRPSLSDDVYWERRKRNNDSAKRSREKRRLNDMAMEQRLLELSKENSRLKSALEAQYGPTKATTHDSVIVPNPKLQEYSASNIHPTPLYPIDMTAKLPPSLFPTPLLAGPQLLTAAPGHTISPFMQMCQLHALQNPQYRSTAGASPADILASTCGRGAFQPFNPSSKIVSTGASSPDSSTSQSSDLISQSLHLHDPLFDGKQYLRNRFLEHAEPRCLPESLPLSWENIYPTRTVEQSAAPELPNQPQAAAQDNVSSTNERPQSLLGTLLSTTRRSPSVPQSRTEQQSGLSCETSNDLSTGKSDSDSLGSPVSSQGSTTDSHQSSPGSSKSSNNSAIVQALNTRPDQERYMDRRRRNNEAAKRCRANRRAVFEYRSKRAQQLEAENGELRKEMLKLSHELEHLKALMAAKNVLVNPAS</sequence>
<keyword evidence="5" id="KW-0539">Nucleus</keyword>
<dbReference type="InterPro" id="IPR047229">
    <property type="entry name" value="NFIL3-like"/>
</dbReference>
<organism evidence="9 10">
    <name type="scientific">Steinernema glaseri</name>
    <dbReference type="NCBI Taxonomy" id="37863"/>
    <lineage>
        <taxon>Eukaryota</taxon>
        <taxon>Metazoa</taxon>
        <taxon>Ecdysozoa</taxon>
        <taxon>Nematoda</taxon>
        <taxon>Chromadorea</taxon>
        <taxon>Rhabditida</taxon>
        <taxon>Tylenchina</taxon>
        <taxon>Panagrolaimomorpha</taxon>
        <taxon>Strongyloidoidea</taxon>
        <taxon>Steinernematidae</taxon>
        <taxon>Steinernema</taxon>
    </lineage>
</organism>
<dbReference type="GO" id="GO:0005634">
    <property type="term" value="C:nucleus"/>
    <property type="evidence" value="ECO:0007669"/>
    <property type="project" value="TreeGrafter"/>
</dbReference>
<dbReference type="CDD" id="cd14695">
    <property type="entry name" value="bZIP_HLF"/>
    <property type="match status" value="1"/>
</dbReference>
<feature type="region of interest" description="Disordered" evidence="7">
    <location>
        <begin position="25"/>
        <end position="104"/>
    </location>
</feature>
<dbReference type="PANTHER" id="PTHR15284">
    <property type="entry name" value="NUCLEAR FACTOR INTERLEUKIN-3-REGULATED PROTEIN"/>
    <property type="match status" value="1"/>
</dbReference>
<dbReference type="PROSITE" id="PS50217">
    <property type="entry name" value="BZIP"/>
    <property type="match status" value="2"/>
</dbReference>
<name>A0A1I8AUT6_9BILA</name>
<dbReference type="InterPro" id="IPR004827">
    <property type="entry name" value="bZIP"/>
</dbReference>
<feature type="coiled-coil region" evidence="6">
    <location>
        <begin position="450"/>
        <end position="477"/>
    </location>
</feature>
<evidence type="ECO:0000313" key="9">
    <source>
        <dbReference type="Proteomes" id="UP000095287"/>
    </source>
</evidence>
<dbReference type="Pfam" id="PF07716">
    <property type="entry name" value="bZIP_2"/>
    <property type="match status" value="2"/>
</dbReference>
<feature type="compositionally biased region" description="Polar residues" evidence="7">
    <location>
        <begin position="350"/>
        <end position="373"/>
    </location>
</feature>
<keyword evidence="3" id="KW-0238">DNA-binding</keyword>
<evidence type="ECO:0000259" key="8">
    <source>
        <dbReference type="PROSITE" id="PS50217"/>
    </source>
</evidence>
<dbReference type="InterPro" id="IPR046347">
    <property type="entry name" value="bZIP_sf"/>
</dbReference>
<evidence type="ECO:0000313" key="10">
    <source>
        <dbReference type="WBParaSite" id="L893_g9725.t1"/>
    </source>
</evidence>
<keyword evidence="6" id="KW-0175">Coiled coil</keyword>
<feature type="domain" description="BZIP" evidence="8">
    <location>
        <begin position="79"/>
        <end position="126"/>
    </location>
</feature>
<dbReference type="GO" id="GO:0003700">
    <property type="term" value="F:DNA-binding transcription factor activity"/>
    <property type="evidence" value="ECO:0007669"/>
    <property type="project" value="InterPro"/>
</dbReference>
<dbReference type="InterPro" id="IPR047106">
    <property type="entry name" value="NFIL3-like_bZIP"/>
</dbReference>
<dbReference type="CDD" id="cd14694">
    <property type="entry name" value="bZIP_NFIL3"/>
    <property type="match status" value="1"/>
</dbReference>
<keyword evidence="2" id="KW-0805">Transcription regulation</keyword>
<dbReference type="PROSITE" id="PS00036">
    <property type="entry name" value="BZIP_BASIC"/>
    <property type="match status" value="1"/>
</dbReference>
<feature type="region of interest" description="Disordered" evidence="7">
    <location>
        <begin position="237"/>
        <end position="259"/>
    </location>
</feature>
<evidence type="ECO:0000256" key="5">
    <source>
        <dbReference type="ARBA" id="ARBA00023242"/>
    </source>
</evidence>
<evidence type="ECO:0000256" key="3">
    <source>
        <dbReference type="ARBA" id="ARBA00023125"/>
    </source>
</evidence>
<dbReference type="PANTHER" id="PTHR15284:SF0">
    <property type="entry name" value="GH23983P"/>
    <property type="match status" value="1"/>
</dbReference>
<feature type="domain" description="BZIP" evidence="8">
    <location>
        <begin position="418"/>
        <end position="481"/>
    </location>
</feature>
<evidence type="ECO:0000256" key="1">
    <source>
        <dbReference type="ARBA" id="ARBA00006079"/>
    </source>
</evidence>
<evidence type="ECO:0000256" key="7">
    <source>
        <dbReference type="SAM" id="MobiDB-lite"/>
    </source>
</evidence>
<feature type="compositionally biased region" description="Low complexity" evidence="7">
    <location>
        <begin position="377"/>
        <end position="406"/>
    </location>
</feature>
<feature type="compositionally biased region" description="Low complexity" evidence="7">
    <location>
        <begin position="47"/>
        <end position="80"/>
    </location>
</feature>
<feature type="compositionally biased region" description="Polar residues" evidence="7">
    <location>
        <begin position="316"/>
        <end position="333"/>
    </location>
</feature>
<comment type="similarity">
    <text evidence="1">Belongs to the bZIP family. NFIL3 subfamily.</text>
</comment>
<dbReference type="SMART" id="SM00338">
    <property type="entry name" value="BRLZ"/>
    <property type="match status" value="2"/>
</dbReference>
<dbReference type="FunFam" id="1.20.5.170:FF:000025">
    <property type="entry name" value="nuclear factor interleukin-3-regulated protein-like"/>
    <property type="match status" value="1"/>
</dbReference>
<evidence type="ECO:0000256" key="6">
    <source>
        <dbReference type="SAM" id="Coils"/>
    </source>
</evidence>
<evidence type="ECO:0000256" key="4">
    <source>
        <dbReference type="ARBA" id="ARBA00023163"/>
    </source>
</evidence>
<keyword evidence="4" id="KW-0804">Transcription</keyword>
<dbReference type="WBParaSite" id="L893_g9725.t1">
    <property type="protein sequence ID" value="L893_g9725.t1"/>
    <property type="gene ID" value="L893_g9725"/>
</dbReference>
<feature type="region of interest" description="Disordered" evidence="7">
    <location>
        <begin position="312"/>
        <end position="420"/>
    </location>
</feature>
<accession>A0A1I8AUT6</accession>
<evidence type="ECO:0000256" key="2">
    <source>
        <dbReference type="ARBA" id="ARBA00023015"/>
    </source>
</evidence>
<feature type="compositionally biased region" description="Low complexity" evidence="7">
    <location>
        <begin position="242"/>
        <end position="259"/>
    </location>
</feature>
<proteinExistence type="inferred from homology"/>
<keyword evidence="9" id="KW-1185">Reference proteome</keyword>
<protein>
    <submittedName>
        <fullName evidence="10">BZIP domain-containing protein</fullName>
    </submittedName>
</protein>
<reference evidence="10" key="1">
    <citation type="submission" date="2016-11" db="UniProtKB">
        <authorList>
            <consortium name="WormBaseParasite"/>
        </authorList>
    </citation>
    <scope>IDENTIFICATION</scope>
</reference>
<feature type="compositionally biased region" description="Low complexity" evidence="7">
    <location>
        <begin position="335"/>
        <end position="349"/>
    </location>
</feature>